<dbReference type="Pfam" id="PF00501">
    <property type="entry name" value="AMP-binding"/>
    <property type="match status" value="2"/>
</dbReference>
<reference evidence="5 7" key="1">
    <citation type="submission" date="2015-10" db="EMBL/GenBank/DDBJ databases">
        <title>The cercosporin biosynthetic gene cluster was horizontally transferred to several fungal lineages and shown to be expanded in Cercospora beticola based on microsynteny with recipient genomes.</title>
        <authorList>
            <person name="De Jonge R."/>
            <person name="Ebert M.K."/>
            <person name="Suttle J.C."/>
            <person name="Jurick Ii W.M."/>
            <person name="Secor G.A."/>
            <person name="Thomma B.P."/>
            <person name="Van De Peer Y."/>
            <person name="Bolton M.D."/>
        </authorList>
    </citation>
    <scope>NUCLEOTIDE SEQUENCE [LARGE SCALE GENOMIC DNA]</scope>
    <source>
        <strain evidence="5 7">09-40</strain>
    </source>
</reference>
<accession>A0A2G5H9T9</accession>
<dbReference type="GO" id="GO:0043041">
    <property type="term" value="P:amino acid activation for nonribosomal peptide biosynthetic process"/>
    <property type="evidence" value="ECO:0007669"/>
    <property type="project" value="TreeGrafter"/>
</dbReference>
<dbReference type="InterPro" id="IPR009081">
    <property type="entry name" value="PP-bd_ACP"/>
</dbReference>
<dbReference type="EMBL" id="LKMD01000108">
    <property type="protein sequence ID" value="PIA89298.1"/>
    <property type="molecule type" value="Genomic_DNA"/>
</dbReference>
<sequence length="2105" mass="229700">MGRIIPKHMAAASAVNWAADRQKSMLVHRHIQERTELVPESIAIDCEATGQISFRGLERQANSAAAQLICGRGSIVPINMSRTSHLVVAMLAVLKTGAAYTLLSPDAPEERNRTIVQDTKARFVLVDKTTAGFVHGECDEIEFEAFSLQADSIAGPDQFYANYQAPSDTAYVIYTSGTSGNPKGVTVSHFAACTGLLAMPLLESSMNHKSLLLHSPSFSAAQRTILGTIIRGGTLCVASKTSITVNLSATISRLALRSLEITPSLLNILKPEDLPKSVKRITLGGEKISDVIVETWAGRVELVSAYGLSECTQLSMRSTLSKGKPGSLLGWPTDGTISYILQPGSYEAMPTNVPGELCLGGDQLADGYLNLPDKTKQAFASNPFGQGRLYRTGDLVVLRPDGCMELLGRIDQQTKIEGHRVEPEESHSYIQLHKEVISSAVVPATIQGQNAMVAAIVPSRNVEWSTLVQELRAVLRSKLPSYAIPQYWLELQAMPLNINGKTDLAALKTLAETKSINELVALAVPKSVPHHHSAPQFDVVLKSLSEVLQLRPEQLDLGSSFQDLGGSSLKAIILATRLREVSLDISAADILQFDCLSQLLEWEKLVDPQSTKDYVPFSLLPDGFAHDPVTWEDAYPATPLQTGILADTMLGNANHWYQRVYRLNGITIAQVMQALNTVIAQHAIFRTGFVPWKRGFTQVVKRRQPLNVTTFRDMSLEQARQSLAGETKSISGPLVKAAFLDDGYLILVMHHALFDYWSSQFLVQDAISVLKGQQPLSRAPFSRFVANVNSNEPRSEVFWRDYLQDAPDAKFLVNDVGSEPQTFQADIGDLLMDFCQSTGTTLGASVHEAWAMTIMRLVGSNDVTFLTAISGRDAPLEGIMTLNGPTMSAVPLRVRHDPNASAAIRARKTQDNLWSLSEHGQYGLRQALAAAGKAPGAFNTMVNILITLQDFSLDTPLAPIVWHEDNFTQYITLEIDESHPSCAKLLAPAGLNHTQAKKILETFVDVLRSMQLDSLSDAEVDLTPADSDCDEYIVLPSAQPTPAPEFGLAHAAFENVAAEMPSKVAVRHSDGQEWTYAETNAASNKFCRWLTDQGVTPGELIPLYMEKSKDVLVAILGILKAGAAFTPMDPANPRERNAFIVKDVAARRVVSDTTHQQTCHDFGCDVIVLSDLYLEHYSSEDIRVAGLSPGSTAYAIYTSGSTGLPKGVLVPHSAVVAATIGMVKATNVTPDWVALWVLNYVFDASYYDVFTIFSTGGTLCVAPQDDILSDLTGHINRMNVNQVMLTPTITKLIRNGPADVPGLKVLNVCGEKIDMNILSWAEKVDVYNGYGPTEATILMTVSKVQPEGDLNSIGFPMLHVKALIVRPDATSIEPVAGGDVGELCVAGPQLAKGYLNRAEQTRMSFVELANGERWYRTGDLASWAQDGWLICYGRKDNQVKLNGFRIELGEIENAIERTGEVDAVVVTVAELSHKRQLVAFCIFKGDREAGLPTLLGAEKRLDAIKGLAHNLEAGTLSHYMMPALYLPYTAFPTLPSGKANRKQLTAYAEALDKTQVASYSPQSVPKSQFLSASTAEEIVLQQAWAAVLDSPMSSIGANSDFLAFGGDSIAAITVASECRRIGYSVSVAKILANPLLADQARHLNLLVANASTERTKGFEIPDAVKYAIEESGLNYEGDVEDVYPCGPGQSEFLARGFEPEQYWNLVVCRDLPSDFDLEHWLRVTQSLTARNQILRATYCPVSSAHETKWYQIILKTSTLDWSATTYGSDDEKKALIDDLRKSDFAVGKAMIAYKLLVHSSTGRLSLCIKVSHGSYDGTLLRIFDEQFTALARNDPVLSDVNPFRNYIEWVTQQDRNKSLGYWKQLLQDYAPASSFPVRLATDSKGFTAITADVDTIALRFGVTASTVFQAVNALVVGNITSSSDILVDNLITGRNADVANPQTVNGTCANFLPFRSRLSVSTTVAQFLKTTQSDFWDTTEHGNVNLDDIYQGTLGWDRANKGGMAKMLYCYQPFDPAPAGSDVNHMRWIVMAQSQVYMTFNYALYVEVQKTAAGGHRIKLEWDSRALGANVVERVGGLFNEVLAELASAEGDAKLSVLNGALAGL</sequence>
<reference evidence="6 8" key="2">
    <citation type="submission" date="2023-09" db="EMBL/GenBank/DDBJ databases">
        <title>Complete-Gapless Cercospora beticola genome.</title>
        <authorList>
            <person name="Wyatt N.A."/>
            <person name="Spanner R.E."/>
            <person name="Bolton M.D."/>
        </authorList>
    </citation>
    <scope>NUCLEOTIDE SEQUENCE [LARGE SCALE GENOMIC DNA]</scope>
    <source>
        <strain evidence="6">Cb09-40</strain>
    </source>
</reference>
<evidence type="ECO:0000313" key="8">
    <source>
        <dbReference type="Proteomes" id="UP001302367"/>
    </source>
</evidence>
<dbReference type="PANTHER" id="PTHR45527:SF1">
    <property type="entry name" value="FATTY ACID SYNTHASE"/>
    <property type="match status" value="1"/>
</dbReference>
<evidence type="ECO:0000313" key="7">
    <source>
        <dbReference type="Proteomes" id="UP000230605"/>
    </source>
</evidence>
<dbReference type="Gene3D" id="3.30.300.30">
    <property type="match status" value="2"/>
</dbReference>
<dbReference type="PROSITE" id="PS50075">
    <property type="entry name" value="CARRIER"/>
    <property type="match status" value="2"/>
</dbReference>
<dbReference type="InterPro" id="IPR001242">
    <property type="entry name" value="Condensation_dom"/>
</dbReference>
<dbReference type="Proteomes" id="UP001302367">
    <property type="component" value="Chromosome 5"/>
</dbReference>
<dbReference type="Proteomes" id="UP000230605">
    <property type="component" value="Chromosome 5"/>
</dbReference>
<feature type="domain" description="Carrier" evidence="4">
    <location>
        <begin position="1571"/>
        <end position="1647"/>
    </location>
</feature>
<dbReference type="InterPro" id="IPR042099">
    <property type="entry name" value="ANL_N_sf"/>
</dbReference>
<dbReference type="NCBIfam" id="TIGR01733">
    <property type="entry name" value="AA-adenyl-dom"/>
    <property type="match status" value="1"/>
</dbReference>
<keyword evidence="2" id="KW-0597">Phosphoprotein</keyword>
<dbReference type="Gene3D" id="3.30.559.10">
    <property type="entry name" value="Chloramphenicol acetyltransferase-like domain"/>
    <property type="match status" value="2"/>
</dbReference>
<gene>
    <name evidence="5" type="ORF">CB0940_07315</name>
    <name evidence="6" type="ORF">RHO25_007891</name>
</gene>
<dbReference type="GO" id="GO:0005737">
    <property type="term" value="C:cytoplasm"/>
    <property type="evidence" value="ECO:0007669"/>
    <property type="project" value="TreeGrafter"/>
</dbReference>
<dbReference type="SUPFAM" id="SSF52777">
    <property type="entry name" value="CoA-dependent acyltransferases"/>
    <property type="match status" value="4"/>
</dbReference>
<proteinExistence type="predicted"/>
<protein>
    <submittedName>
        <fullName evidence="5">Nonribosomal peptide synthetase 7</fullName>
    </submittedName>
</protein>
<dbReference type="Gene3D" id="3.30.559.30">
    <property type="entry name" value="Nonribosomal peptide synthetase, condensation domain"/>
    <property type="match status" value="2"/>
</dbReference>
<dbReference type="PROSITE" id="PS00455">
    <property type="entry name" value="AMP_BINDING"/>
    <property type="match status" value="1"/>
</dbReference>
<dbReference type="OrthoDB" id="416786at2759"/>
<evidence type="ECO:0000256" key="3">
    <source>
        <dbReference type="ARBA" id="ARBA00022598"/>
    </source>
</evidence>
<dbReference type="InterPro" id="IPR020845">
    <property type="entry name" value="AMP-binding_CS"/>
</dbReference>
<evidence type="ECO:0000256" key="1">
    <source>
        <dbReference type="ARBA" id="ARBA00022450"/>
    </source>
</evidence>
<dbReference type="PANTHER" id="PTHR45527">
    <property type="entry name" value="NONRIBOSOMAL PEPTIDE SYNTHETASE"/>
    <property type="match status" value="1"/>
</dbReference>
<dbReference type="SUPFAM" id="SSF47336">
    <property type="entry name" value="ACP-like"/>
    <property type="match status" value="2"/>
</dbReference>
<dbReference type="EMBL" id="CP134188">
    <property type="protein sequence ID" value="WPB03254.1"/>
    <property type="molecule type" value="Genomic_DNA"/>
</dbReference>
<dbReference type="InterPro" id="IPR023213">
    <property type="entry name" value="CAT-like_dom_sf"/>
</dbReference>
<dbReference type="Gene3D" id="3.40.50.12780">
    <property type="entry name" value="N-terminal domain of ligase-like"/>
    <property type="match status" value="2"/>
</dbReference>
<name>A0A2G5H9T9_CERBT</name>
<evidence type="ECO:0000313" key="5">
    <source>
        <dbReference type="EMBL" id="PIA89298.1"/>
    </source>
</evidence>
<dbReference type="GO" id="GO:0044550">
    <property type="term" value="P:secondary metabolite biosynthetic process"/>
    <property type="evidence" value="ECO:0007669"/>
    <property type="project" value="TreeGrafter"/>
</dbReference>
<dbReference type="CDD" id="cd05918">
    <property type="entry name" value="A_NRPS_SidN3_like"/>
    <property type="match status" value="1"/>
</dbReference>
<evidence type="ECO:0000259" key="4">
    <source>
        <dbReference type="PROSITE" id="PS50075"/>
    </source>
</evidence>
<dbReference type="Pfam" id="PF00550">
    <property type="entry name" value="PP-binding"/>
    <property type="match status" value="2"/>
</dbReference>
<dbReference type="Gene3D" id="1.10.1200.10">
    <property type="entry name" value="ACP-like"/>
    <property type="match status" value="2"/>
</dbReference>
<evidence type="ECO:0000256" key="2">
    <source>
        <dbReference type="ARBA" id="ARBA00022553"/>
    </source>
</evidence>
<dbReference type="InterPro" id="IPR010071">
    <property type="entry name" value="AA_adenyl_dom"/>
</dbReference>
<dbReference type="GO" id="GO:0016874">
    <property type="term" value="F:ligase activity"/>
    <property type="evidence" value="ECO:0007669"/>
    <property type="project" value="UniProtKB-KW"/>
</dbReference>
<dbReference type="FunFam" id="3.30.300.30:FF:000015">
    <property type="entry name" value="Nonribosomal peptide synthase SidD"/>
    <property type="match status" value="1"/>
</dbReference>
<keyword evidence="8" id="KW-1185">Reference proteome</keyword>
<evidence type="ECO:0000313" key="6">
    <source>
        <dbReference type="EMBL" id="WPB03254.1"/>
    </source>
</evidence>
<dbReference type="Pfam" id="PF00668">
    <property type="entry name" value="Condensation"/>
    <property type="match status" value="2"/>
</dbReference>
<dbReference type="InterPro" id="IPR036736">
    <property type="entry name" value="ACP-like_sf"/>
</dbReference>
<dbReference type="GO" id="GO:0031177">
    <property type="term" value="F:phosphopantetheine binding"/>
    <property type="evidence" value="ECO:0007669"/>
    <property type="project" value="TreeGrafter"/>
</dbReference>
<dbReference type="FunFam" id="3.40.50.980:FF:000001">
    <property type="entry name" value="Non-ribosomal peptide synthetase"/>
    <property type="match status" value="1"/>
</dbReference>
<dbReference type="InterPro" id="IPR045851">
    <property type="entry name" value="AMP-bd_C_sf"/>
</dbReference>
<keyword evidence="1" id="KW-0596">Phosphopantetheine</keyword>
<dbReference type="SUPFAM" id="SSF56801">
    <property type="entry name" value="Acetyl-CoA synthetase-like"/>
    <property type="match status" value="2"/>
</dbReference>
<feature type="domain" description="Carrier" evidence="4">
    <location>
        <begin position="534"/>
        <end position="607"/>
    </location>
</feature>
<organism evidence="5 7">
    <name type="scientific">Cercospora beticola</name>
    <name type="common">Sugarbeet leaf spot fungus</name>
    <dbReference type="NCBI Taxonomy" id="122368"/>
    <lineage>
        <taxon>Eukaryota</taxon>
        <taxon>Fungi</taxon>
        <taxon>Dikarya</taxon>
        <taxon>Ascomycota</taxon>
        <taxon>Pezizomycotina</taxon>
        <taxon>Dothideomycetes</taxon>
        <taxon>Dothideomycetidae</taxon>
        <taxon>Mycosphaerellales</taxon>
        <taxon>Mycosphaerellaceae</taxon>
        <taxon>Cercospora</taxon>
    </lineage>
</organism>
<keyword evidence="3" id="KW-0436">Ligase</keyword>
<dbReference type="InterPro" id="IPR000873">
    <property type="entry name" value="AMP-dep_synth/lig_dom"/>
</dbReference>